<dbReference type="InterPro" id="IPR002885">
    <property type="entry name" value="PPR_rpt"/>
</dbReference>
<proteinExistence type="predicted"/>
<dbReference type="GO" id="GO:0009451">
    <property type="term" value="P:RNA modification"/>
    <property type="evidence" value="ECO:0007669"/>
    <property type="project" value="InterPro"/>
</dbReference>
<dbReference type="FunFam" id="1.25.40.10:FF:000427">
    <property type="entry name" value="Pentatricopeptide repeat-containing protein chloroplastic"/>
    <property type="match status" value="1"/>
</dbReference>
<protein>
    <recommendedName>
        <fullName evidence="5">Pentatricopeptide repeat-containing protein</fullName>
    </recommendedName>
</protein>
<accession>A0A444X6V6</accession>
<name>A0A444X6V6_ARAHY</name>
<comment type="caution">
    <text evidence="3">The sequence shown here is derived from an EMBL/GenBank/DDBJ whole genome shotgun (WGS) entry which is preliminary data.</text>
</comment>
<keyword evidence="4" id="KW-1185">Reference proteome</keyword>
<dbReference type="FunFam" id="1.25.40.10:FF:000090">
    <property type="entry name" value="Pentatricopeptide repeat-containing protein, chloroplastic"/>
    <property type="match status" value="1"/>
</dbReference>
<dbReference type="PANTHER" id="PTHR47926:SF393">
    <property type="entry name" value="REPEAT-CONTAINING PROTEIN, PUTATIVE-RELATED"/>
    <property type="match status" value="1"/>
</dbReference>
<dbReference type="GO" id="GO:0003723">
    <property type="term" value="F:RNA binding"/>
    <property type="evidence" value="ECO:0007669"/>
    <property type="project" value="InterPro"/>
</dbReference>
<dbReference type="SUPFAM" id="SSF48452">
    <property type="entry name" value="TPR-like"/>
    <property type="match status" value="1"/>
</dbReference>
<evidence type="ECO:0000256" key="1">
    <source>
        <dbReference type="ARBA" id="ARBA00022737"/>
    </source>
</evidence>
<organism evidence="3 4">
    <name type="scientific">Arachis hypogaea</name>
    <name type="common">Peanut</name>
    <dbReference type="NCBI Taxonomy" id="3818"/>
    <lineage>
        <taxon>Eukaryota</taxon>
        <taxon>Viridiplantae</taxon>
        <taxon>Streptophyta</taxon>
        <taxon>Embryophyta</taxon>
        <taxon>Tracheophyta</taxon>
        <taxon>Spermatophyta</taxon>
        <taxon>Magnoliopsida</taxon>
        <taxon>eudicotyledons</taxon>
        <taxon>Gunneridae</taxon>
        <taxon>Pentapetalae</taxon>
        <taxon>rosids</taxon>
        <taxon>fabids</taxon>
        <taxon>Fabales</taxon>
        <taxon>Fabaceae</taxon>
        <taxon>Papilionoideae</taxon>
        <taxon>50 kb inversion clade</taxon>
        <taxon>dalbergioids sensu lato</taxon>
        <taxon>Dalbergieae</taxon>
        <taxon>Pterocarpus clade</taxon>
        <taxon>Arachis</taxon>
    </lineage>
</organism>
<evidence type="ECO:0000256" key="2">
    <source>
        <dbReference type="PROSITE-ProRule" id="PRU00708"/>
    </source>
</evidence>
<feature type="repeat" description="PPR" evidence="2">
    <location>
        <begin position="277"/>
        <end position="311"/>
    </location>
</feature>
<sequence length="660" mass="73793">MTSPFTFFWEASSPPLLQEEEADLQHYLTLMRDQITDYFILKVQVTHQTCWTHHQQPQSQSHAPVLGAIYSFTSSILIQAQEFLQNGSSHMQMHFPDAVIPIALIHNMMPDIISYAKAIIQTRPSGFLYERPDFRLFSLYLDIIIQNPILYVDDLNIQNLSLEVDDYGNMITDLIIEESMEDPNNIKMVPASKNAIESLEKVKLENNNHLAESLSLLADQCTTIHHLKQVHAQLILTGRIRQDPFVASRLLSSSALSPFADLTLASRIFSSLPYPPNTFMWNTLIRAHASSPNPHYSLCLYVSMRKLGAIPGKHTFPFLLKACSNIPSLPACTQVHTHVLKSGLSFDSHVANGLVKGYSVSGDFARARLMFDEMPDRSLSLWTTMVCGYAQNQCYDEALGLFDEMIEDGLEPNAATLASVLSACARAGYLELGQRIHEFMKVKGFEVKVILGTALVYMYAKNGEIVMARKLFDEMTERNVVTWNVMISGLAAHGHVEDALGLFEKLKEEQAVVPNNVTFLGVLSACCHAGLVDVGREIFYSMKNVYGVDAKIEHYGCMVDLLGKEGKLLEAEELVKGMPWKPDIVILGALLAACKNNGNTKVAKRVVKEILALEPHNHGVHVAMSNIYAEAGQWNEVLRLRKVMKEERLKKTPGWSLVAT</sequence>
<dbReference type="Pfam" id="PF01535">
    <property type="entry name" value="PPR"/>
    <property type="match status" value="2"/>
</dbReference>
<keyword evidence="1" id="KW-0677">Repeat</keyword>
<evidence type="ECO:0000313" key="3">
    <source>
        <dbReference type="EMBL" id="RYQ85425.1"/>
    </source>
</evidence>
<feature type="repeat" description="PPR" evidence="2">
    <location>
        <begin position="479"/>
        <end position="513"/>
    </location>
</feature>
<dbReference type="PANTHER" id="PTHR47926">
    <property type="entry name" value="PENTATRICOPEPTIDE REPEAT-CONTAINING PROTEIN"/>
    <property type="match status" value="1"/>
</dbReference>
<dbReference type="EMBL" id="SDMP01000020">
    <property type="protein sequence ID" value="RYQ85425.1"/>
    <property type="molecule type" value="Genomic_DNA"/>
</dbReference>
<dbReference type="InterPro" id="IPR011990">
    <property type="entry name" value="TPR-like_helical_dom_sf"/>
</dbReference>
<dbReference type="PROSITE" id="PS51375">
    <property type="entry name" value="PPR"/>
    <property type="match status" value="4"/>
</dbReference>
<dbReference type="Gene3D" id="1.25.40.10">
    <property type="entry name" value="Tetratricopeptide repeat domain"/>
    <property type="match status" value="2"/>
</dbReference>
<reference evidence="3 4" key="1">
    <citation type="submission" date="2019-01" db="EMBL/GenBank/DDBJ databases">
        <title>Sequencing of cultivated peanut Arachis hypogaea provides insights into genome evolution and oil improvement.</title>
        <authorList>
            <person name="Chen X."/>
        </authorList>
    </citation>
    <scope>NUCLEOTIDE SEQUENCE [LARGE SCALE GENOMIC DNA]</scope>
    <source>
        <strain evidence="4">cv. Fuhuasheng</strain>
        <tissue evidence="3">Leaves</tissue>
    </source>
</reference>
<dbReference type="Pfam" id="PF13041">
    <property type="entry name" value="PPR_2"/>
    <property type="match status" value="2"/>
</dbReference>
<dbReference type="AlphaFoldDB" id="A0A444X6V6"/>
<dbReference type="NCBIfam" id="TIGR00756">
    <property type="entry name" value="PPR"/>
    <property type="match status" value="3"/>
</dbReference>
<gene>
    <name evidence="3" type="ORF">Ahy_B10g104984</name>
</gene>
<dbReference type="Proteomes" id="UP000289738">
    <property type="component" value="Chromosome B10"/>
</dbReference>
<feature type="repeat" description="PPR" evidence="2">
    <location>
        <begin position="378"/>
        <end position="412"/>
    </location>
</feature>
<dbReference type="InterPro" id="IPR046960">
    <property type="entry name" value="PPR_At4g14850-like_plant"/>
</dbReference>
<dbReference type="Pfam" id="PF20431">
    <property type="entry name" value="E_motif"/>
    <property type="match status" value="1"/>
</dbReference>
<dbReference type="InterPro" id="IPR046848">
    <property type="entry name" value="E_motif"/>
</dbReference>
<evidence type="ECO:0000313" key="4">
    <source>
        <dbReference type="Proteomes" id="UP000289738"/>
    </source>
</evidence>
<evidence type="ECO:0008006" key="5">
    <source>
        <dbReference type="Google" id="ProtNLM"/>
    </source>
</evidence>
<feature type="repeat" description="PPR" evidence="2">
    <location>
        <begin position="413"/>
        <end position="447"/>
    </location>
</feature>